<dbReference type="eggNOG" id="ENOG502RHC6">
    <property type="taxonomic scope" value="Eukaryota"/>
</dbReference>
<gene>
    <name evidence="2" type="ORF">SEPMUDRAFT_150397</name>
</gene>
<dbReference type="OrthoDB" id="3624222at2759"/>
<evidence type="ECO:0000313" key="2">
    <source>
        <dbReference type="EMBL" id="EMF11472.1"/>
    </source>
</evidence>
<protein>
    <submittedName>
        <fullName evidence="2">Uncharacterized protein</fullName>
    </submittedName>
</protein>
<feature type="compositionally biased region" description="Basic and acidic residues" evidence="1">
    <location>
        <begin position="72"/>
        <end position="81"/>
    </location>
</feature>
<dbReference type="GeneID" id="27903285"/>
<dbReference type="HOGENOM" id="CLU_417471_0_0_1"/>
<feature type="region of interest" description="Disordered" evidence="1">
    <location>
        <begin position="72"/>
        <end position="93"/>
    </location>
</feature>
<feature type="region of interest" description="Disordered" evidence="1">
    <location>
        <begin position="615"/>
        <end position="639"/>
    </location>
</feature>
<proteinExistence type="predicted"/>
<dbReference type="RefSeq" id="XP_016759593.1">
    <property type="nucleotide sequence ID" value="XM_016906148.1"/>
</dbReference>
<dbReference type="OMA" id="FYGHERI"/>
<accession>M3D2V2</accession>
<evidence type="ECO:0000256" key="1">
    <source>
        <dbReference type="SAM" id="MobiDB-lite"/>
    </source>
</evidence>
<evidence type="ECO:0000313" key="3">
    <source>
        <dbReference type="Proteomes" id="UP000016931"/>
    </source>
</evidence>
<dbReference type="EMBL" id="KB456266">
    <property type="protein sequence ID" value="EMF11472.1"/>
    <property type="molecule type" value="Genomic_DNA"/>
</dbReference>
<dbReference type="Proteomes" id="UP000016931">
    <property type="component" value="Unassembled WGS sequence"/>
</dbReference>
<organism evidence="2 3">
    <name type="scientific">Sphaerulina musiva (strain SO2202)</name>
    <name type="common">Poplar stem canker fungus</name>
    <name type="synonym">Septoria musiva</name>
    <dbReference type="NCBI Taxonomy" id="692275"/>
    <lineage>
        <taxon>Eukaryota</taxon>
        <taxon>Fungi</taxon>
        <taxon>Dikarya</taxon>
        <taxon>Ascomycota</taxon>
        <taxon>Pezizomycotina</taxon>
        <taxon>Dothideomycetes</taxon>
        <taxon>Dothideomycetidae</taxon>
        <taxon>Mycosphaerellales</taxon>
        <taxon>Mycosphaerellaceae</taxon>
        <taxon>Sphaerulina</taxon>
    </lineage>
</organism>
<dbReference type="AlphaFoldDB" id="M3D2V2"/>
<keyword evidence="3" id="KW-1185">Reference proteome</keyword>
<name>M3D2V2_SPHMS</name>
<sequence>MVLYAYSIFDLILDSTPHCICSSKLDPIASRFAQHIFYAKDKVQRGDFGLATVSGNEGTRLRADIWNRASSEKHHASKVDDQPTSVQARTTTPPCSSCLTRSSTTCVQQSADEMENLVDLSQAVRVVSVDDLAITFTAYRINASSPPLRRNMGSNSRHHQLVVEFPCFDLLPSGGRLVLEQPVNIKHRERPQDNGFFEHNHPDAMVRLETRADVSHSHVPVFERKYRLEDMIARLSLAPGFSTLKIISFQVAGQVVHRFQLQTNWVTAQAQALFSHEMQNFEASEYEWNLIRERGSRELWVKLLDTHMNRATDFSFLQVHERMKQHDVRMAECDMQILAPLWDTEPFQSANNVLKLRMRKLHTFELDSEQDLYELPCGHQFMCNDTYLMTVMTEEECRDTKCPQCNQTILNSDEDFIRLAIVHDRRVREQKKRDETTWEQLKADFQLGIHNQPRDTNENFPVSCRDFRQALLDARNSFHLPLTTMPHEINFVNYPETEHIQDMLLKQLTTDYQPMIVSGEVTLGLLIKFASNALQHYIGGVAGNTPNDDVWTTLPPTYRHFLLAWFTRTLHLNYARFKQTWQNVAHAMDELCVQKPDDSYRLGYKLDLSFMGKRGKRGDNTTAGGEREGGGGGGGDDDVVTYCPEEGDWKKVVKQFE</sequence>
<reference evidence="2 3" key="1">
    <citation type="journal article" date="2012" name="PLoS Pathog.">
        <title>Diverse lifestyles and strategies of plant pathogenesis encoded in the genomes of eighteen Dothideomycetes fungi.</title>
        <authorList>
            <person name="Ohm R.A."/>
            <person name="Feau N."/>
            <person name="Henrissat B."/>
            <person name="Schoch C.L."/>
            <person name="Horwitz B.A."/>
            <person name="Barry K.W."/>
            <person name="Condon B.J."/>
            <person name="Copeland A.C."/>
            <person name="Dhillon B."/>
            <person name="Glaser F."/>
            <person name="Hesse C.N."/>
            <person name="Kosti I."/>
            <person name="LaButti K."/>
            <person name="Lindquist E.A."/>
            <person name="Lucas S."/>
            <person name="Salamov A.A."/>
            <person name="Bradshaw R.E."/>
            <person name="Ciuffetti L."/>
            <person name="Hamelin R.C."/>
            <person name="Kema G.H.J."/>
            <person name="Lawrence C."/>
            <person name="Scott J.A."/>
            <person name="Spatafora J.W."/>
            <person name="Turgeon B.G."/>
            <person name="de Wit P.J.G.M."/>
            <person name="Zhong S."/>
            <person name="Goodwin S.B."/>
            <person name="Grigoriev I.V."/>
        </authorList>
    </citation>
    <scope>NUCLEOTIDE SEQUENCE [LARGE SCALE GENOMIC DNA]</scope>
    <source>
        <strain evidence="2 3">SO2202</strain>
    </source>
</reference>